<keyword evidence="3" id="KW-1185">Reference proteome</keyword>
<dbReference type="InParanoid" id="L9KV03"/>
<name>L9KV03_TUPCH</name>
<evidence type="ECO:0000256" key="1">
    <source>
        <dbReference type="SAM" id="MobiDB-lite"/>
    </source>
</evidence>
<proteinExistence type="predicted"/>
<evidence type="ECO:0000313" key="2">
    <source>
        <dbReference type="EMBL" id="ELW66641.1"/>
    </source>
</evidence>
<dbReference type="Proteomes" id="UP000011518">
    <property type="component" value="Unassembled WGS sequence"/>
</dbReference>
<accession>L9KV03</accession>
<gene>
    <name evidence="2" type="ORF">TREES_T100014758</name>
</gene>
<organism evidence="2 3">
    <name type="scientific">Tupaia chinensis</name>
    <name type="common">Chinese tree shrew</name>
    <name type="synonym">Tupaia belangeri chinensis</name>
    <dbReference type="NCBI Taxonomy" id="246437"/>
    <lineage>
        <taxon>Eukaryota</taxon>
        <taxon>Metazoa</taxon>
        <taxon>Chordata</taxon>
        <taxon>Craniata</taxon>
        <taxon>Vertebrata</taxon>
        <taxon>Euteleostomi</taxon>
        <taxon>Mammalia</taxon>
        <taxon>Eutheria</taxon>
        <taxon>Euarchontoglires</taxon>
        <taxon>Scandentia</taxon>
        <taxon>Tupaiidae</taxon>
        <taxon>Tupaia</taxon>
    </lineage>
</organism>
<reference evidence="3" key="1">
    <citation type="submission" date="2012-07" db="EMBL/GenBank/DDBJ databases">
        <title>Genome of the Chinese tree shrew, a rising model animal genetically related to primates.</title>
        <authorList>
            <person name="Zhang G."/>
            <person name="Fan Y."/>
            <person name="Yao Y."/>
            <person name="Huang Z."/>
        </authorList>
    </citation>
    <scope>NUCLEOTIDE SEQUENCE [LARGE SCALE GENOMIC DNA]</scope>
</reference>
<evidence type="ECO:0000313" key="3">
    <source>
        <dbReference type="Proteomes" id="UP000011518"/>
    </source>
</evidence>
<protein>
    <submittedName>
        <fullName evidence="2">Uncharacterized protein</fullName>
    </submittedName>
</protein>
<feature type="compositionally biased region" description="Gly residues" evidence="1">
    <location>
        <begin position="1"/>
        <end position="11"/>
    </location>
</feature>
<sequence>MPWGVPAGGSGMRFLASDGTQARAAPNRCAWDKRAPCQEQGPTLGPLSVRQPWKDPARWPSVPSDQSSGLHPRAAQQCTSTDPTLALPAPAQPESAFYTASQKVGEALPFRSEQFTHPCELVTLTAPDPRSLQKEH</sequence>
<dbReference type="EMBL" id="KB320644">
    <property type="protein sequence ID" value="ELW66641.1"/>
    <property type="molecule type" value="Genomic_DNA"/>
</dbReference>
<reference evidence="3" key="2">
    <citation type="journal article" date="2013" name="Nat. Commun.">
        <title>Genome of the Chinese tree shrew.</title>
        <authorList>
            <person name="Fan Y."/>
            <person name="Huang Z.Y."/>
            <person name="Cao C.C."/>
            <person name="Chen C.S."/>
            <person name="Chen Y.X."/>
            <person name="Fan D.D."/>
            <person name="He J."/>
            <person name="Hou H.L."/>
            <person name="Hu L."/>
            <person name="Hu X.T."/>
            <person name="Jiang X.T."/>
            <person name="Lai R."/>
            <person name="Lang Y.S."/>
            <person name="Liang B."/>
            <person name="Liao S.G."/>
            <person name="Mu D."/>
            <person name="Ma Y.Y."/>
            <person name="Niu Y.Y."/>
            <person name="Sun X.Q."/>
            <person name="Xia J.Q."/>
            <person name="Xiao J."/>
            <person name="Xiong Z.Q."/>
            <person name="Xu L."/>
            <person name="Yang L."/>
            <person name="Zhang Y."/>
            <person name="Zhao W."/>
            <person name="Zhao X.D."/>
            <person name="Zheng Y.T."/>
            <person name="Zhou J.M."/>
            <person name="Zhu Y.B."/>
            <person name="Zhang G.J."/>
            <person name="Wang J."/>
            <person name="Yao Y.G."/>
        </authorList>
    </citation>
    <scope>NUCLEOTIDE SEQUENCE [LARGE SCALE GENOMIC DNA]</scope>
</reference>
<feature type="region of interest" description="Disordered" evidence="1">
    <location>
        <begin position="1"/>
        <end position="89"/>
    </location>
</feature>
<dbReference type="AlphaFoldDB" id="L9KV03"/>